<dbReference type="SUPFAM" id="SSF81345">
    <property type="entry name" value="ABC transporter involved in vitamin B12 uptake, BtuC"/>
    <property type="match status" value="1"/>
</dbReference>
<evidence type="ECO:0008006" key="11">
    <source>
        <dbReference type="Google" id="ProtNLM"/>
    </source>
</evidence>
<evidence type="ECO:0000256" key="6">
    <source>
        <dbReference type="ARBA" id="ARBA00022989"/>
    </source>
</evidence>
<name>V7IEB7_EIKCO</name>
<dbReference type="CDD" id="cd06550">
    <property type="entry name" value="TM_ABC_iron-siderophores_like"/>
    <property type="match status" value="1"/>
</dbReference>
<dbReference type="PANTHER" id="PTHR30472:SF70">
    <property type="entry name" value="MOLYBDATE IMPORT SYSTEM PERMEASE PROTEIN MOLB"/>
    <property type="match status" value="1"/>
</dbReference>
<evidence type="ECO:0000313" key="10">
    <source>
        <dbReference type="Proteomes" id="UP000018554"/>
    </source>
</evidence>
<feature type="transmembrane region" description="Helical" evidence="8">
    <location>
        <begin position="329"/>
        <end position="349"/>
    </location>
</feature>
<reference evidence="9 10" key="1">
    <citation type="submission" date="2013-11" db="EMBL/GenBank/DDBJ databases">
        <title>The Genome Sequence of Eikenella corrodens CC92I.</title>
        <authorList>
            <consortium name="The Broad Institute Genomics Platform"/>
            <person name="Earl A."/>
            <person name="Allen-Vercoe E."/>
            <person name="Daigneault M."/>
            <person name="Young S.K."/>
            <person name="Zeng Q."/>
            <person name="Gargeya S."/>
            <person name="Fitzgerald M."/>
            <person name="Abouelleil A."/>
            <person name="Alvarado L."/>
            <person name="Chapman S.B."/>
            <person name="Gainer-Dewar J."/>
            <person name="Goldberg J."/>
            <person name="Griggs A."/>
            <person name="Gujja S."/>
            <person name="Hansen M."/>
            <person name="Howarth C."/>
            <person name="Imamovic A."/>
            <person name="Ireland A."/>
            <person name="Larimer J."/>
            <person name="McCowan C."/>
            <person name="Murphy C."/>
            <person name="Pearson M."/>
            <person name="Poon T.W."/>
            <person name="Priest M."/>
            <person name="Roberts A."/>
            <person name="Saif S."/>
            <person name="Shea T."/>
            <person name="Sykes S."/>
            <person name="Wortman J."/>
            <person name="Nusbaum C."/>
            <person name="Birren B."/>
        </authorList>
    </citation>
    <scope>NUCLEOTIDE SEQUENCE [LARGE SCALE GENOMIC DNA]</scope>
    <source>
        <strain evidence="9 10">CC92I</strain>
    </source>
</reference>
<dbReference type="GO" id="GO:0033214">
    <property type="term" value="P:siderophore-iron import into cell"/>
    <property type="evidence" value="ECO:0007669"/>
    <property type="project" value="TreeGrafter"/>
</dbReference>
<feature type="transmembrane region" description="Helical" evidence="8">
    <location>
        <begin position="145"/>
        <end position="163"/>
    </location>
</feature>
<comment type="similarity">
    <text evidence="2">Belongs to the binding-protein-dependent transport system permease family. FecCD subfamily.</text>
</comment>
<comment type="caution">
    <text evidence="9">The sequence shown here is derived from an EMBL/GenBank/DDBJ whole genome shotgun (WGS) entry which is preliminary data.</text>
</comment>
<evidence type="ECO:0000256" key="8">
    <source>
        <dbReference type="SAM" id="Phobius"/>
    </source>
</evidence>
<keyword evidence="5 8" id="KW-0812">Transmembrane</keyword>
<evidence type="ECO:0000256" key="3">
    <source>
        <dbReference type="ARBA" id="ARBA00022448"/>
    </source>
</evidence>
<dbReference type="EMBL" id="AZGQ01000002">
    <property type="protein sequence ID" value="ETA84238.1"/>
    <property type="molecule type" value="Genomic_DNA"/>
</dbReference>
<keyword evidence="6 8" id="KW-1133">Transmembrane helix</keyword>
<sequence>MSVPPPKRSAGYLLLMATLACLLLLAVLFSLSWGRYPVPPGGVWCSLMQGAVQLASEWHLPFAASLPQIQADEVQANIVLNLRLPRILAAMLVGAALAASGAAYQGIFRNPLVSPDLLGVSSGACVGAALSILLGWSIWGTQAAAFAGGLLAVVMTLALPRLIGRDSAVILVLAGIVVSGFMSATLGLMKYLANPETELAEIVYWQMGSLAKSEYGNLAALVPVMLLAAGVLVAMRWRINVLSLGDREARLVGAEIRRERTIMVVCATLLTASAVCMSGTIGWLGLVVPHLARLAAGDNNLRTLPLSILAGALFLLCTDTLARNLYEQEIPLGIITGFIGAPFFAWVLVRQKVAD</sequence>
<dbReference type="Proteomes" id="UP000018554">
    <property type="component" value="Unassembled WGS sequence"/>
</dbReference>
<evidence type="ECO:0000256" key="5">
    <source>
        <dbReference type="ARBA" id="ARBA00022692"/>
    </source>
</evidence>
<dbReference type="InterPro" id="IPR037294">
    <property type="entry name" value="ABC_BtuC-like"/>
</dbReference>
<feature type="transmembrane region" description="Helical" evidence="8">
    <location>
        <begin position="170"/>
        <end position="189"/>
    </location>
</feature>
<gene>
    <name evidence="9" type="ORF">HMPREF1177_00535</name>
</gene>
<dbReference type="InterPro" id="IPR000522">
    <property type="entry name" value="ABC_transptr_permease_BtuC"/>
</dbReference>
<feature type="transmembrane region" description="Helical" evidence="8">
    <location>
        <begin position="260"/>
        <end position="284"/>
    </location>
</feature>
<feature type="transmembrane region" description="Helical" evidence="8">
    <location>
        <begin position="304"/>
        <end position="322"/>
    </location>
</feature>
<evidence type="ECO:0000256" key="4">
    <source>
        <dbReference type="ARBA" id="ARBA00022475"/>
    </source>
</evidence>
<keyword evidence="3" id="KW-0813">Transport</keyword>
<evidence type="ECO:0000256" key="2">
    <source>
        <dbReference type="ARBA" id="ARBA00007935"/>
    </source>
</evidence>
<comment type="subcellular location">
    <subcellularLocation>
        <location evidence="1">Cell membrane</location>
        <topology evidence="1">Multi-pass membrane protein</topology>
    </subcellularLocation>
</comment>
<dbReference type="HOGENOM" id="CLU_013016_0_2_4"/>
<dbReference type="Pfam" id="PF01032">
    <property type="entry name" value="FecCD"/>
    <property type="match status" value="1"/>
</dbReference>
<dbReference type="RefSeq" id="WP_023886655.1">
    <property type="nucleotide sequence ID" value="NZ_KI635562.1"/>
</dbReference>
<dbReference type="PATRIC" id="fig|1073362.3.peg.609"/>
<evidence type="ECO:0000256" key="7">
    <source>
        <dbReference type="ARBA" id="ARBA00023136"/>
    </source>
</evidence>
<feature type="transmembrane region" description="Helical" evidence="8">
    <location>
        <begin position="12"/>
        <end position="33"/>
    </location>
</feature>
<dbReference type="PANTHER" id="PTHR30472">
    <property type="entry name" value="FERRIC ENTEROBACTIN TRANSPORT SYSTEM PERMEASE PROTEIN"/>
    <property type="match status" value="1"/>
</dbReference>
<feature type="transmembrane region" description="Helical" evidence="8">
    <location>
        <begin position="87"/>
        <end position="105"/>
    </location>
</feature>
<keyword evidence="4" id="KW-1003">Cell membrane</keyword>
<evidence type="ECO:0000256" key="1">
    <source>
        <dbReference type="ARBA" id="ARBA00004651"/>
    </source>
</evidence>
<dbReference type="AlphaFoldDB" id="V7IEB7"/>
<dbReference type="GO" id="GO:0005886">
    <property type="term" value="C:plasma membrane"/>
    <property type="evidence" value="ECO:0007669"/>
    <property type="project" value="UniProtKB-SubCell"/>
</dbReference>
<dbReference type="GO" id="GO:0022857">
    <property type="term" value="F:transmembrane transporter activity"/>
    <property type="evidence" value="ECO:0007669"/>
    <property type="project" value="InterPro"/>
</dbReference>
<dbReference type="PROSITE" id="PS51257">
    <property type="entry name" value="PROKAR_LIPOPROTEIN"/>
    <property type="match status" value="1"/>
</dbReference>
<organism evidence="9 10">
    <name type="scientific">Eikenella corrodens CC92I</name>
    <dbReference type="NCBI Taxonomy" id="1073362"/>
    <lineage>
        <taxon>Bacteria</taxon>
        <taxon>Pseudomonadati</taxon>
        <taxon>Pseudomonadota</taxon>
        <taxon>Betaproteobacteria</taxon>
        <taxon>Neisseriales</taxon>
        <taxon>Neisseriaceae</taxon>
        <taxon>Eikenella</taxon>
    </lineage>
</organism>
<feature type="transmembrane region" description="Helical" evidence="8">
    <location>
        <begin position="117"/>
        <end position="139"/>
    </location>
</feature>
<keyword evidence="10" id="KW-1185">Reference proteome</keyword>
<keyword evidence="7 8" id="KW-0472">Membrane</keyword>
<evidence type="ECO:0000313" key="9">
    <source>
        <dbReference type="EMBL" id="ETA84238.1"/>
    </source>
</evidence>
<proteinExistence type="inferred from homology"/>
<accession>V7IEB7</accession>
<dbReference type="FunFam" id="1.10.3470.10:FF:000001">
    <property type="entry name" value="Vitamin B12 ABC transporter permease BtuC"/>
    <property type="match status" value="1"/>
</dbReference>
<feature type="transmembrane region" description="Helical" evidence="8">
    <location>
        <begin position="218"/>
        <end position="239"/>
    </location>
</feature>
<protein>
    <recommendedName>
        <fullName evidence="11">Iron ABC transporter permease</fullName>
    </recommendedName>
</protein>
<dbReference type="Gene3D" id="1.10.3470.10">
    <property type="entry name" value="ABC transporter involved in vitamin B12 uptake, BtuC"/>
    <property type="match status" value="1"/>
</dbReference>